<dbReference type="STRING" id="1618563.UU12_C0021G0008"/>
<feature type="transmembrane region" description="Helical" evidence="1">
    <location>
        <begin position="122"/>
        <end position="140"/>
    </location>
</feature>
<gene>
    <name evidence="2" type="ORF">UU12_C0021G0008</name>
</gene>
<name>A0A0G0T6T2_9BACT</name>
<feature type="transmembrane region" description="Helical" evidence="1">
    <location>
        <begin position="96"/>
        <end position="115"/>
    </location>
</feature>
<reference evidence="2 3" key="1">
    <citation type="journal article" date="2015" name="Nature">
        <title>rRNA introns, odd ribosomes, and small enigmatic genomes across a large radiation of phyla.</title>
        <authorList>
            <person name="Brown C.T."/>
            <person name="Hug L.A."/>
            <person name="Thomas B.C."/>
            <person name="Sharon I."/>
            <person name="Castelle C.J."/>
            <person name="Singh A."/>
            <person name="Wilkins M.J."/>
            <person name="Williams K.H."/>
            <person name="Banfield J.F."/>
        </authorList>
    </citation>
    <scope>NUCLEOTIDE SEQUENCE [LARGE SCALE GENOMIC DNA]</scope>
</reference>
<dbReference type="Proteomes" id="UP000034562">
    <property type="component" value="Unassembled WGS sequence"/>
</dbReference>
<evidence type="ECO:0000313" key="2">
    <source>
        <dbReference type="EMBL" id="KKR70441.1"/>
    </source>
</evidence>
<feature type="transmembrane region" description="Helical" evidence="1">
    <location>
        <begin position="382"/>
        <end position="399"/>
    </location>
</feature>
<proteinExistence type="predicted"/>
<feature type="transmembrane region" description="Helical" evidence="1">
    <location>
        <begin position="146"/>
        <end position="166"/>
    </location>
</feature>
<sequence>MLKSLRMRSLVDLFFLSSVVVFLVLLARNPYSQRTLIPNLEPYPDSMHYVVPARSMVSGGLFKIIREERVINPSVPPLYSAFLAPFYLVNNDPRTYYFANVALALLSIYLLFLILKLAIKDKWIIGISLFLFTTNFYMYWYPQWAMAENLILPIFLFAVLLLIKPVSKTNIIFASIIPFLSYSTKYAYLPLAGTFVALYVLKVIWEKKTDRVRLGILFILLSSILFLPILIYQSYMQEINPLIRYFNILVGTFSFGNANLVIGSDKFVGSGGWFSELFFQKNFPIYVRGLLGEKARFLWDYTPLLPKYLIFPAWTGMFMGLFKKGVRYFSFSLMLLLALPLIFISTFSTQDMRYIYHSVPTLILGISLFLFCVKDFLSKKKLYAVFVLGIFIIGGLYIFKNFQRLRYQTALNLKYAETPWYYISVLRLNDYFTKGKFLGDKMPYVISPMPPYYIDFYSNGNYRLLPLDKDQEFRQSKEAAWGYEDYSDFHGIYKKYLLEGYPVYVSTYGLGNEFYLHEAFDELSKDFKLTEVQNECYTQCKIYKLEFKNGKSI</sequence>
<dbReference type="AlphaFoldDB" id="A0A0G0T6T2"/>
<comment type="caution">
    <text evidence="2">The sequence shown here is derived from an EMBL/GenBank/DDBJ whole genome shotgun (WGS) entry which is preliminary data.</text>
</comment>
<evidence type="ECO:0008006" key="4">
    <source>
        <dbReference type="Google" id="ProtNLM"/>
    </source>
</evidence>
<protein>
    <recommendedName>
        <fullName evidence="4">Glycosyltransferase RgtA/B/C/D-like domain-containing protein</fullName>
    </recommendedName>
</protein>
<dbReference type="EMBL" id="LBZK01000021">
    <property type="protein sequence ID" value="KKR70441.1"/>
    <property type="molecule type" value="Genomic_DNA"/>
</dbReference>
<keyword evidence="1" id="KW-1133">Transmembrane helix</keyword>
<feature type="transmembrane region" description="Helical" evidence="1">
    <location>
        <begin position="242"/>
        <end position="262"/>
    </location>
</feature>
<organism evidence="2 3">
    <name type="scientific">Candidatus Woesebacteria bacterium GW2011_GWA2_40_7b</name>
    <dbReference type="NCBI Taxonomy" id="1618563"/>
    <lineage>
        <taxon>Bacteria</taxon>
        <taxon>Candidatus Woeseibacteriota</taxon>
    </lineage>
</organism>
<feature type="transmembrane region" description="Helical" evidence="1">
    <location>
        <begin position="186"/>
        <end position="205"/>
    </location>
</feature>
<feature type="transmembrane region" description="Helical" evidence="1">
    <location>
        <begin position="354"/>
        <end position="373"/>
    </location>
</feature>
<keyword evidence="1" id="KW-0812">Transmembrane</keyword>
<accession>A0A0G0T6T2</accession>
<keyword evidence="1" id="KW-0472">Membrane</keyword>
<evidence type="ECO:0000313" key="3">
    <source>
        <dbReference type="Proteomes" id="UP000034562"/>
    </source>
</evidence>
<feature type="transmembrane region" description="Helical" evidence="1">
    <location>
        <begin position="211"/>
        <end position="230"/>
    </location>
</feature>
<evidence type="ECO:0000256" key="1">
    <source>
        <dbReference type="SAM" id="Phobius"/>
    </source>
</evidence>
<feature type="transmembrane region" description="Helical" evidence="1">
    <location>
        <begin position="329"/>
        <end position="348"/>
    </location>
</feature>